<evidence type="ECO:0000313" key="3">
    <source>
        <dbReference type="Proteomes" id="UP001204798"/>
    </source>
</evidence>
<dbReference type="EMBL" id="JANUCP010000001">
    <property type="protein sequence ID" value="MCS3918130.1"/>
    <property type="molecule type" value="Genomic_DNA"/>
</dbReference>
<reference evidence="2 3" key="1">
    <citation type="submission" date="2022-08" db="EMBL/GenBank/DDBJ databases">
        <title>Bacterial and archaeal communities from various locations to study Microbial Dark Matter (Phase II).</title>
        <authorList>
            <person name="Stepanauskas R."/>
        </authorList>
    </citation>
    <scope>NUCLEOTIDE SEQUENCE [LARGE SCALE GENOMIC DNA]</scope>
    <source>
        <strain evidence="2 3">PD1</strain>
    </source>
</reference>
<evidence type="ECO:0000313" key="2">
    <source>
        <dbReference type="EMBL" id="MCS3918130.1"/>
    </source>
</evidence>
<sequence>MMPTQEDWQQLLRRLEAVEKLAMGLLQWVQRLEFKMSIKSTILPTPTETQEKPEVSVKPEKEEVPTPPMPEPVLRAT</sequence>
<name>A0ABT2EMI3_9BACT</name>
<accession>A0ABT2EMI3</accession>
<feature type="region of interest" description="Disordered" evidence="1">
    <location>
        <begin position="45"/>
        <end position="77"/>
    </location>
</feature>
<proteinExistence type="predicted"/>
<dbReference type="Proteomes" id="UP001204798">
    <property type="component" value="Unassembled WGS sequence"/>
</dbReference>
<protein>
    <submittedName>
        <fullName evidence="2">Uncharacterized protein</fullName>
    </submittedName>
</protein>
<organism evidence="2 3">
    <name type="scientific">Candidatus Fervidibacter sacchari</name>
    <dbReference type="NCBI Taxonomy" id="1448929"/>
    <lineage>
        <taxon>Bacteria</taxon>
        <taxon>Candidatus Fervidibacterota</taxon>
        <taxon>Candidatus Fervidibacter</taxon>
    </lineage>
</organism>
<dbReference type="RefSeq" id="WP_020250291.1">
    <property type="nucleotide sequence ID" value="NZ_CP130454.1"/>
</dbReference>
<comment type="caution">
    <text evidence="2">The sequence shown here is derived from an EMBL/GenBank/DDBJ whole genome shotgun (WGS) entry which is preliminary data.</text>
</comment>
<evidence type="ECO:0000256" key="1">
    <source>
        <dbReference type="SAM" id="MobiDB-lite"/>
    </source>
</evidence>
<feature type="compositionally biased region" description="Basic and acidic residues" evidence="1">
    <location>
        <begin position="49"/>
        <end position="64"/>
    </location>
</feature>
<gene>
    <name evidence="2" type="ORF">M2350_000527</name>
</gene>
<keyword evidence="3" id="KW-1185">Reference proteome</keyword>